<dbReference type="Gene3D" id="3.40.30.10">
    <property type="entry name" value="Glutaredoxin"/>
    <property type="match status" value="1"/>
</dbReference>
<dbReference type="Proteomes" id="UP000283387">
    <property type="component" value="Unassembled WGS sequence"/>
</dbReference>
<evidence type="ECO:0000256" key="1">
    <source>
        <dbReference type="ARBA" id="ARBA00022729"/>
    </source>
</evidence>
<dbReference type="Pfam" id="PF13899">
    <property type="entry name" value="Thioredoxin_7"/>
    <property type="match status" value="1"/>
</dbReference>
<dbReference type="PANTHER" id="PTHR15337:SF11">
    <property type="entry name" value="THIOREDOXIN DOMAIN-CONTAINING PROTEIN"/>
    <property type="match status" value="1"/>
</dbReference>
<feature type="signal peptide" evidence="2">
    <location>
        <begin position="1"/>
        <end position="18"/>
    </location>
</feature>
<feature type="domain" description="Thioredoxin" evidence="3">
    <location>
        <begin position="12"/>
        <end position="150"/>
    </location>
</feature>
<accession>A0A419W9W3</accession>
<comment type="caution">
    <text evidence="4">The sequence shown here is derived from an EMBL/GenBank/DDBJ whole genome shotgun (WGS) entry which is preliminary data.</text>
</comment>
<dbReference type="RefSeq" id="WP_120273492.1">
    <property type="nucleotide sequence ID" value="NZ_RAPN01000001.1"/>
</dbReference>
<dbReference type="EMBL" id="RAPN01000001">
    <property type="protein sequence ID" value="RKD92265.1"/>
    <property type="molecule type" value="Genomic_DNA"/>
</dbReference>
<dbReference type="InterPro" id="IPR013766">
    <property type="entry name" value="Thioredoxin_domain"/>
</dbReference>
<feature type="chain" id="PRO_5019306433" evidence="2">
    <location>
        <begin position="19"/>
        <end position="160"/>
    </location>
</feature>
<evidence type="ECO:0000313" key="4">
    <source>
        <dbReference type="EMBL" id="RKD92265.1"/>
    </source>
</evidence>
<organism evidence="4 5">
    <name type="scientific">Mangrovibacterium diazotrophicum</name>
    <dbReference type="NCBI Taxonomy" id="1261403"/>
    <lineage>
        <taxon>Bacteria</taxon>
        <taxon>Pseudomonadati</taxon>
        <taxon>Bacteroidota</taxon>
        <taxon>Bacteroidia</taxon>
        <taxon>Marinilabiliales</taxon>
        <taxon>Prolixibacteraceae</taxon>
        <taxon>Mangrovibacterium</taxon>
    </lineage>
</organism>
<evidence type="ECO:0000313" key="5">
    <source>
        <dbReference type="Proteomes" id="UP000283387"/>
    </source>
</evidence>
<dbReference type="InterPro" id="IPR051099">
    <property type="entry name" value="AGR/TXD"/>
</dbReference>
<keyword evidence="1 2" id="KW-0732">Signal</keyword>
<dbReference type="SUPFAM" id="SSF52833">
    <property type="entry name" value="Thioredoxin-like"/>
    <property type="match status" value="1"/>
</dbReference>
<evidence type="ECO:0000259" key="3">
    <source>
        <dbReference type="PROSITE" id="PS51352"/>
    </source>
</evidence>
<protein>
    <submittedName>
        <fullName evidence="4">Thioredoxin-related protein</fullName>
    </submittedName>
</protein>
<name>A0A419W9W3_9BACT</name>
<sequence>MKQFLTVLFFALAVIAQAQVEPIYNPEADAQADINAAVEQAAKEGKHVFLKIGGNWCGWCRQFHQFIKDDAEISEYISANFVVVNVNYSKENKNEDVLEKLGFPQRFGFPVFVILDAKGNRIHTQNSAYLEAKVGYDKSKVLAFFKQWSPAALDPKTYEN</sequence>
<proteinExistence type="predicted"/>
<keyword evidence="5" id="KW-1185">Reference proteome</keyword>
<dbReference type="InterPro" id="IPR036249">
    <property type="entry name" value="Thioredoxin-like_sf"/>
</dbReference>
<reference evidence="4 5" key="1">
    <citation type="submission" date="2018-09" db="EMBL/GenBank/DDBJ databases">
        <title>Genomic Encyclopedia of Archaeal and Bacterial Type Strains, Phase II (KMG-II): from individual species to whole genera.</title>
        <authorList>
            <person name="Goeker M."/>
        </authorList>
    </citation>
    <scope>NUCLEOTIDE SEQUENCE [LARGE SCALE GENOMIC DNA]</scope>
    <source>
        <strain evidence="4 5">DSM 27148</strain>
    </source>
</reference>
<evidence type="ECO:0000256" key="2">
    <source>
        <dbReference type="SAM" id="SignalP"/>
    </source>
</evidence>
<dbReference type="OrthoDB" id="195735at2"/>
<gene>
    <name evidence="4" type="ORF">BC643_2636</name>
</gene>
<dbReference type="PROSITE" id="PS51352">
    <property type="entry name" value="THIOREDOXIN_2"/>
    <property type="match status" value="1"/>
</dbReference>
<dbReference type="AlphaFoldDB" id="A0A419W9W3"/>
<dbReference type="PANTHER" id="PTHR15337">
    <property type="entry name" value="ANTERIOR GRADIENT PROTEIN-RELATED"/>
    <property type="match status" value="1"/>
</dbReference>